<feature type="compositionally biased region" description="Basic and acidic residues" evidence="2">
    <location>
        <begin position="41"/>
        <end position="62"/>
    </location>
</feature>
<keyword evidence="4" id="KW-1185">Reference proteome</keyword>
<dbReference type="EMBL" id="LSSK01001159">
    <property type="protein sequence ID" value="OMH80547.1"/>
    <property type="molecule type" value="Genomic_DNA"/>
</dbReference>
<keyword evidence="1" id="KW-0175">Coiled coil</keyword>
<evidence type="ECO:0000256" key="2">
    <source>
        <dbReference type="SAM" id="MobiDB-lite"/>
    </source>
</evidence>
<evidence type="ECO:0000313" key="4">
    <source>
        <dbReference type="Proteomes" id="UP000188320"/>
    </source>
</evidence>
<organism evidence="3 4">
    <name type="scientific">Zancudomyces culisetae</name>
    <name type="common">Gut fungus</name>
    <name type="synonym">Smittium culisetae</name>
    <dbReference type="NCBI Taxonomy" id="1213189"/>
    <lineage>
        <taxon>Eukaryota</taxon>
        <taxon>Fungi</taxon>
        <taxon>Fungi incertae sedis</taxon>
        <taxon>Zoopagomycota</taxon>
        <taxon>Kickxellomycotina</taxon>
        <taxon>Harpellomycetes</taxon>
        <taxon>Harpellales</taxon>
        <taxon>Legeriomycetaceae</taxon>
        <taxon>Zancudomyces</taxon>
    </lineage>
</organism>
<feature type="coiled-coil region" evidence="1">
    <location>
        <begin position="302"/>
        <end position="336"/>
    </location>
</feature>
<feature type="region of interest" description="Disordered" evidence="2">
    <location>
        <begin position="270"/>
        <end position="299"/>
    </location>
</feature>
<feature type="compositionally biased region" description="Basic and acidic residues" evidence="2">
    <location>
        <begin position="288"/>
        <end position="299"/>
    </location>
</feature>
<feature type="region of interest" description="Disordered" evidence="2">
    <location>
        <begin position="41"/>
        <end position="251"/>
    </location>
</feature>
<dbReference type="Proteomes" id="UP000188320">
    <property type="component" value="Unassembled WGS sequence"/>
</dbReference>
<evidence type="ECO:0000256" key="1">
    <source>
        <dbReference type="SAM" id="Coils"/>
    </source>
</evidence>
<dbReference type="AlphaFoldDB" id="A0A1R1PHX2"/>
<feature type="compositionally biased region" description="Basic and acidic residues" evidence="2">
    <location>
        <begin position="270"/>
        <end position="280"/>
    </location>
</feature>
<gene>
    <name evidence="3" type="ORF">AX774_g6014</name>
</gene>
<reference evidence="4" key="1">
    <citation type="submission" date="2017-01" db="EMBL/GenBank/DDBJ databases">
        <authorList>
            <person name="Wang Y."/>
            <person name="White M."/>
            <person name="Kvist S."/>
            <person name="Moncalvo J.-M."/>
        </authorList>
    </citation>
    <scope>NUCLEOTIDE SEQUENCE [LARGE SCALE GENOMIC DNA]</scope>
    <source>
        <strain evidence="4">COL-18-3</strain>
    </source>
</reference>
<accession>A0A1R1PHX2</accession>
<name>A0A1R1PHX2_ZANCU</name>
<comment type="caution">
    <text evidence="3">The sequence shown here is derived from an EMBL/GenBank/DDBJ whole genome shotgun (WGS) entry which is preliminary data.</text>
</comment>
<feature type="compositionally biased region" description="Basic and acidic residues" evidence="2">
    <location>
        <begin position="205"/>
        <end position="221"/>
    </location>
</feature>
<sequence length="368" mass="41456">MYMSIIRTGLRPQLEVGNGLRNVVGSKRLIKTGFGKFRESEALANEQKKPEEGEGEKNRFDIEEGELEGLGNHRQQHPDNSFGYEFQGGYKPKEKRETFGYPQQANNSERQTQWNNRPKYENREFKGYNMGQQNRNRGNERSSGLGWQGENRTGQGQGQGQGQVRAGSGFDLQNTFREKIGSSGGNFRGFEARGESVGPKVWTPKNDRWEDQSRTGGDRRAGAGAASTYNNFQPGPRFGQARPGGGGGKTRINKVAQTDLLNVTLEETGEEKKWGAERAKGGKTGYDSSKKTVVTERREKNVEQIKTKLKISDEKLNKLENELEDESNSTEEYLKIRNKEIRRILSRSQFSGPKRGSKIDLPLVIRVE</sequence>
<proteinExistence type="predicted"/>
<evidence type="ECO:0000313" key="3">
    <source>
        <dbReference type="EMBL" id="OMH80547.1"/>
    </source>
</evidence>
<protein>
    <submittedName>
        <fullName evidence="3">Uncharacterized protein</fullName>
    </submittedName>
</protein>
<feature type="compositionally biased region" description="Polar residues" evidence="2">
    <location>
        <begin position="101"/>
        <end position="116"/>
    </location>
</feature>
<feature type="non-terminal residue" evidence="3">
    <location>
        <position position="368"/>
    </location>
</feature>